<dbReference type="EMBL" id="CP101873">
    <property type="protein sequence ID" value="WMT07890.1"/>
    <property type="molecule type" value="Genomic_DNA"/>
</dbReference>
<name>A0AAF0T182_9EURY</name>
<organism evidence="1 2">
    <name type="scientific">Natrinema thermotolerans</name>
    <dbReference type="NCBI Taxonomy" id="121872"/>
    <lineage>
        <taxon>Archaea</taxon>
        <taxon>Methanobacteriati</taxon>
        <taxon>Methanobacteriota</taxon>
        <taxon>Stenosarchaea group</taxon>
        <taxon>Halobacteria</taxon>
        <taxon>Halobacteriales</taxon>
        <taxon>Natrialbaceae</taxon>
        <taxon>Natrinema</taxon>
    </lineage>
</organism>
<gene>
    <name evidence="1" type="ORF">NP511_21285</name>
</gene>
<proteinExistence type="predicted"/>
<evidence type="ECO:0000313" key="2">
    <source>
        <dbReference type="Proteomes" id="UP001224926"/>
    </source>
</evidence>
<reference evidence="1 2" key="1">
    <citation type="submission" date="2022-07" db="EMBL/GenBank/DDBJ databases">
        <title>Two temperate virus in Haloterrigena jeotgali A29.</title>
        <authorList>
            <person name="Deng X."/>
        </authorList>
    </citation>
    <scope>NUCLEOTIDE SEQUENCE [LARGE SCALE GENOMIC DNA]</scope>
    <source>
        <strain evidence="1 2">A29</strain>
    </source>
</reference>
<keyword evidence="2" id="KW-1185">Reference proteome</keyword>
<dbReference type="GeneID" id="84216531"/>
<sequence>MAEDSLGAKDFVASKNDWKKNRGFLMFGIVHLDSGLDLSLLTLRLRYS</sequence>
<evidence type="ECO:0000313" key="1">
    <source>
        <dbReference type="EMBL" id="WMT07890.1"/>
    </source>
</evidence>
<dbReference type="AlphaFoldDB" id="A0AAF0T182"/>
<dbReference type="Proteomes" id="UP001224926">
    <property type="component" value="Chromosome"/>
</dbReference>
<dbReference type="RefSeq" id="WP_162472658.1">
    <property type="nucleotide sequence ID" value="NZ_CP101873.1"/>
</dbReference>
<accession>A0AAF0T182</accession>
<protein>
    <submittedName>
        <fullName evidence="1">Uncharacterized protein</fullName>
    </submittedName>
</protein>